<keyword evidence="2" id="KW-0808">Transferase</keyword>
<gene>
    <name evidence="2" type="ORF">MSTHT_2298</name>
</gene>
<dbReference type="GO" id="GO:0008168">
    <property type="term" value="F:methyltransferase activity"/>
    <property type="evidence" value="ECO:0007669"/>
    <property type="project" value="UniProtKB-KW"/>
</dbReference>
<dbReference type="SUPFAM" id="SSF53335">
    <property type="entry name" value="S-adenosyl-L-methionine-dependent methyltransferases"/>
    <property type="match status" value="1"/>
</dbReference>
<proteinExistence type="predicted"/>
<accession>A0A0E3KQA0</accession>
<dbReference type="AlphaFoldDB" id="A0A0E3KQA0"/>
<dbReference type="PATRIC" id="fig|523844.20.peg.2814"/>
<dbReference type="OrthoDB" id="1018at2157"/>
<dbReference type="KEGG" id="mthr:MSTHT_2298"/>
<evidence type="ECO:0000313" key="3">
    <source>
        <dbReference type="Proteomes" id="UP000066529"/>
    </source>
</evidence>
<keyword evidence="2" id="KW-0489">Methyltransferase</keyword>
<dbReference type="PANTHER" id="PTHR43861">
    <property type="entry name" value="TRANS-ACONITATE 2-METHYLTRANSFERASE-RELATED"/>
    <property type="match status" value="1"/>
</dbReference>
<dbReference type="PANTHER" id="PTHR43861:SF1">
    <property type="entry name" value="TRANS-ACONITATE 2-METHYLTRANSFERASE"/>
    <property type="match status" value="1"/>
</dbReference>
<reference evidence="2 3" key="1">
    <citation type="submission" date="2014-07" db="EMBL/GenBank/DDBJ databases">
        <title>Methanogenic archaea and the global carbon cycle.</title>
        <authorList>
            <person name="Henriksen J.R."/>
            <person name="Luke J."/>
            <person name="Reinhart S."/>
            <person name="Benedict M.N."/>
            <person name="Youngblut N.D."/>
            <person name="Metcalf M.E."/>
            <person name="Whitaker R.J."/>
            <person name="Metcalf W.W."/>
        </authorList>
    </citation>
    <scope>NUCLEOTIDE SEQUENCE [LARGE SCALE GENOMIC DNA]</scope>
    <source>
        <strain evidence="3">ATCC 43570 / DSM 1825 / OCM 12 / VKM B-1830 / TM-1</strain>
    </source>
</reference>
<feature type="domain" description="Methyltransferase type 12" evidence="1">
    <location>
        <begin position="51"/>
        <end position="150"/>
    </location>
</feature>
<dbReference type="GeneID" id="41602295"/>
<dbReference type="Proteomes" id="UP000066529">
    <property type="component" value="Chromosome"/>
</dbReference>
<evidence type="ECO:0000313" key="2">
    <source>
        <dbReference type="EMBL" id="AKB14056.1"/>
    </source>
</evidence>
<dbReference type="Gene3D" id="3.40.50.150">
    <property type="entry name" value="Vaccinia Virus protein VP39"/>
    <property type="match status" value="1"/>
</dbReference>
<name>A0A0E3KQA0_METTT</name>
<dbReference type="HOGENOM" id="CLU_1243991_0_0_2"/>
<dbReference type="GO" id="GO:0032259">
    <property type="term" value="P:methylation"/>
    <property type="evidence" value="ECO:0007669"/>
    <property type="project" value="UniProtKB-KW"/>
</dbReference>
<dbReference type="InterPro" id="IPR013217">
    <property type="entry name" value="Methyltransf_12"/>
</dbReference>
<dbReference type="InterPro" id="IPR029063">
    <property type="entry name" value="SAM-dependent_MTases_sf"/>
</dbReference>
<evidence type="ECO:0000259" key="1">
    <source>
        <dbReference type="Pfam" id="PF08242"/>
    </source>
</evidence>
<dbReference type="STRING" id="523844.MSTHT_2298"/>
<organism evidence="2 3">
    <name type="scientific">Methanosarcina thermophila (strain ATCC 43570 / DSM 1825 / OCM 12 / VKM B-1830 / TM-1)</name>
    <dbReference type="NCBI Taxonomy" id="523844"/>
    <lineage>
        <taxon>Archaea</taxon>
        <taxon>Methanobacteriati</taxon>
        <taxon>Methanobacteriota</taxon>
        <taxon>Stenosarchaea group</taxon>
        <taxon>Methanomicrobia</taxon>
        <taxon>Methanosarcinales</taxon>
        <taxon>Methanosarcinaceae</taxon>
        <taxon>Methanosarcina</taxon>
    </lineage>
</organism>
<sequence length="233" mass="27109">MSPEKSAKNFTSHLPEDFDARIFSILPYYSCFHQETINFIKSLPSSPRIWLDTGCGTGSLVNKAVRQFPATKFLLFDPSEGMLSQARKKLSSCLADRLEFLEASTTQEFSQELEEQPDVITAIQCHHYLSREDRAKATAVCYNLLKEGGVYITFENIRPLTEEGIILGKRYWHNFQVVHGRTEEEIEENLKRFDTEYFPITVEEHLKLLRETGFRTVELFWYSYMQAGFYCIK</sequence>
<dbReference type="RefSeq" id="WP_048168020.1">
    <property type="nucleotide sequence ID" value="NZ_CP009501.1"/>
</dbReference>
<protein>
    <submittedName>
        <fullName evidence="2">SAM-dependent methyltransferase</fullName>
    </submittedName>
</protein>
<dbReference type="Pfam" id="PF08242">
    <property type="entry name" value="Methyltransf_12"/>
    <property type="match status" value="1"/>
</dbReference>
<dbReference type="EMBL" id="CP009501">
    <property type="protein sequence ID" value="AKB14056.1"/>
    <property type="molecule type" value="Genomic_DNA"/>
</dbReference>
<dbReference type="CDD" id="cd02440">
    <property type="entry name" value="AdoMet_MTases"/>
    <property type="match status" value="1"/>
</dbReference>